<keyword evidence="7 8" id="KW-0472">Membrane</keyword>
<dbReference type="InterPro" id="IPR052017">
    <property type="entry name" value="TSUP"/>
</dbReference>
<keyword evidence="5 8" id="KW-0812">Transmembrane</keyword>
<dbReference type="GO" id="GO:0005886">
    <property type="term" value="C:plasma membrane"/>
    <property type="evidence" value="ECO:0007669"/>
    <property type="project" value="UniProtKB-SubCell"/>
</dbReference>
<keyword evidence="3" id="KW-0813">Transport</keyword>
<dbReference type="AlphaFoldDB" id="A0A2T1HQE7"/>
<evidence type="ECO:0000313" key="10">
    <source>
        <dbReference type="Proteomes" id="UP000239772"/>
    </source>
</evidence>
<gene>
    <name evidence="9" type="ORF">SLNSH_16545</name>
</gene>
<accession>A0A2T1HQE7</accession>
<comment type="subcellular location">
    <subcellularLocation>
        <location evidence="1 8">Cell membrane</location>
        <topology evidence="1 8">Multi-pass membrane protein</topology>
    </subcellularLocation>
</comment>
<dbReference type="InterPro" id="IPR002781">
    <property type="entry name" value="TM_pro_TauE-like"/>
</dbReference>
<name>A0A2T1HQE7_9HYPH</name>
<feature type="transmembrane region" description="Helical" evidence="8">
    <location>
        <begin position="101"/>
        <end position="120"/>
    </location>
</feature>
<evidence type="ECO:0000256" key="1">
    <source>
        <dbReference type="ARBA" id="ARBA00004651"/>
    </source>
</evidence>
<protein>
    <recommendedName>
        <fullName evidence="8">Probable membrane transporter protein</fullName>
    </recommendedName>
</protein>
<comment type="caution">
    <text evidence="9">The sequence shown here is derived from an EMBL/GenBank/DDBJ whole genome shotgun (WGS) entry which is preliminary data.</text>
</comment>
<evidence type="ECO:0000256" key="2">
    <source>
        <dbReference type="ARBA" id="ARBA00009142"/>
    </source>
</evidence>
<evidence type="ECO:0000256" key="7">
    <source>
        <dbReference type="ARBA" id="ARBA00023136"/>
    </source>
</evidence>
<dbReference type="Pfam" id="PF01925">
    <property type="entry name" value="TauE"/>
    <property type="match status" value="1"/>
</dbReference>
<evidence type="ECO:0000313" key="9">
    <source>
        <dbReference type="EMBL" id="PSC03878.1"/>
    </source>
</evidence>
<keyword evidence="4 8" id="KW-1003">Cell membrane</keyword>
<evidence type="ECO:0000256" key="3">
    <source>
        <dbReference type="ARBA" id="ARBA00022448"/>
    </source>
</evidence>
<reference evidence="10" key="1">
    <citation type="submission" date="2018-03" db="EMBL/GenBank/DDBJ databases">
        <authorList>
            <person name="Sun L."/>
            <person name="Liu H."/>
            <person name="Chen W."/>
            <person name="Huang K."/>
            <person name="Liu W."/>
            <person name="Gao X."/>
        </authorList>
    </citation>
    <scope>NUCLEOTIDE SEQUENCE [LARGE SCALE GENOMIC DNA]</scope>
    <source>
        <strain evidence="10">SH9</strain>
    </source>
</reference>
<evidence type="ECO:0000256" key="4">
    <source>
        <dbReference type="ARBA" id="ARBA00022475"/>
    </source>
</evidence>
<evidence type="ECO:0000256" key="5">
    <source>
        <dbReference type="ARBA" id="ARBA00022692"/>
    </source>
</evidence>
<dbReference type="PANTHER" id="PTHR30269">
    <property type="entry name" value="TRANSMEMBRANE PROTEIN YFCA"/>
    <property type="match status" value="1"/>
</dbReference>
<keyword evidence="6 8" id="KW-1133">Transmembrane helix</keyword>
<feature type="transmembrane region" description="Helical" evidence="8">
    <location>
        <begin position="132"/>
        <end position="151"/>
    </location>
</feature>
<sequence>MELDLVTLGLLGLVALTAGFVDSIAGGGGLLTVPALLLAGFDPVSAVATNKIQGLSGGISATLAFARAGQITWRESLPLAGMAAIGGLVGALTVRHLPGDVLAGAIPILLLGIAVYFGASPKIRNEDARRRVSPMVFGLTVAPLVGFYDGFFGPGAGSFYMVGMVTLLGLGLVRATGNTKLLNLSSNAASLALFIASGLVVWPVGLVMAAGSFTGAQVGSRLALRHGARVIRPLLILVCLAVAARLLADPANPLRHAVARLASTH</sequence>
<dbReference type="RefSeq" id="WP_106338116.1">
    <property type="nucleotide sequence ID" value="NZ_PVZS01000019.1"/>
</dbReference>
<dbReference type="OrthoDB" id="554695at2"/>
<organism evidence="9 10">
    <name type="scientific">Alsobacter soli</name>
    <dbReference type="NCBI Taxonomy" id="2109933"/>
    <lineage>
        <taxon>Bacteria</taxon>
        <taxon>Pseudomonadati</taxon>
        <taxon>Pseudomonadota</taxon>
        <taxon>Alphaproteobacteria</taxon>
        <taxon>Hyphomicrobiales</taxon>
        <taxon>Alsobacteraceae</taxon>
        <taxon>Alsobacter</taxon>
    </lineage>
</organism>
<proteinExistence type="inferred from homology"/>
<evidence type="ECO:0000256" key="6">
    <source>
        <dbReference type="ARBA" id="ARBA00022989"/>
    </source>
</evidence>
<evidence type="ECO:0000256" key="8">
    <source>
        <dbReference type="RuleBase" id="RU363041"/>
    </source>
</evidence>
<feature type="transmembrane region" description="Helical" evidence="8">
    <location>
        <begin position="157"/>
        <end position="176"/>
    </location>
</feature>
<keyword evidence="10" id="KW-1185">Reference proteome</keyword>
<dbReference type="EMBL" id="PVZS01000019">
    <property type="protein sequence ID" value="PSC03878.1"/>
    <property type="molecule type" value="Genomic_DNA"/>
</dbReference>
<dbReference type="Proteomes" id="UP000239772">
    <property type="component" value="Unassembled WGS sequence"/>
</dbReference>
<feature type="transmembrane region" description="Helical" evidence="8">
    <location>
        <begin position="230"/>
        <end position="248"/>
    </location>
</feature>
<dbReference type="PANTHER" id="PTHR30269:SF0">
    <property type="entry name" value="MEMBRANE TRANSPORTER PROTEIN YFCA-RELATED"/>
    <property type="match status" value="1"/>
</dbReference>
<feature type="transmembrane region" description="Helical" evidence="8">
    <location>
        <begin position="188"/>
        <end position="210"/>
    </location>
</feature>
<comment type="similarity">
    <text evidence="2 8">Belongs to the 4-toluene sulfonate uptake permease (TSUP) (TC 2.A.102) family.</text>
</comment>